<dbReference type="RefSeq" id="WP_115557729.1">
    <property type="nucleotide sequence ID" value="NZ_CP031376.1"/>
</dbReference>
<dbReference type="OrthoDB" id="388278at2"/>
<dbReference type="PROSITE" id="PS51257">
    <property type="entry name" value="PROKAR_LIPOPROTEIN"/>
    <property type="match status" value="1"/>
</dbReference>
<evidence type="ECO:0008006" key="3">
    <source>
        <dbReference type="Google" id="ProtNLM"/>
    </source>
</evidence>
<gene>
    <name evidence="1" type="ORF">SALLE_v1c01260</name>
</gene>
<dbReference type="Proteomes" id="UP000254792">
    <property type="component" value="Chromosome"/>
</dbReference>
<reference evidence="1 2" key="1">
    <citation type="submission" date="2018-07" db="EMBL/GenBank/DDBJ databases">
        <title>Complete genome sequence of Spiroplasma alleghenense PLHS-1 (ATCC 51752).</title>
        <authorList>
            <person name="Chou L."/>
            <person name="Lee T.-Y."/>
            <person name="Tsai Y.-M."/>
            <person name="Kuo C.-H."/>
        </authorList>
    </citation>
    <scope>NUCLEOTIDE SEQUENCE [LARGE SCALE GENOMIC DNA]</scope>
    <source>
        <strain evidence="1 2">PLHS-1</strain>
    </source>
</reference>
<dbReference type="AlphaFoldDB" id="A0A345Z2H3"/>
<evidence type="ECO:0000313" key="1">
    <source>
        <dbReference type="EMBL" id="AXK50802.1"/>
    </source>
</evidence>
<dbReference type="EMBL" id="CP031376">
    <property type="protein sequence ID" value="AXK50802.1"/>
    <property type="molecule type" value="Genomic_DNA"/>
</dbReference>
<name>A0A345Z2H3_9MOLU</name>
<evidence type="ECO:0000313" key="2">
    <source>
        <dbReference type="Proteomes" id="UP000254792"/>
    </source>
</evidence>
<accession>A0A345Z2H3</accession>
<sequence>MKKLLITLASIGLIATPVTTVVSCFGTNDKKTDRDYLDLWDADRYAKELSDLKYEILDDNNYRLISEKFGLDFIIQKNEKSGMKYEVANKSIRIKDLDINNYDKTNAIDTYVAFAATEDQLPNYKQYREDEKGKSLNDSNLIRGEVEAQNIEISDVTDPLFKKVFYFDICEDSVNNFWFERMTYAHWISEINLKYDEVFSAEQLREYWWVKLVEEVTEKAAVNSKQNQDFNDHFKKYAKITMDSNYDPKEFDEQFLVNKFEYVFNDSKFDFDFNVNVLTNQEVIIRP</sequence>
<dbReference type="KEGG" id="salx:SALLE_v1c01260"/>
<organism evidence="1 2">
    <name type="scientific">Spiroplasma alleghenense</name>
    <dbReference type="NCBI Taxonomy" id="216931"/>
    <lineage>
        <taxon>Bacteria</taxon>
        <taxon>Bacillati</taxon>
        <taxon>Mycoplasmatota</taxon>
        <taxon>Mollicutes</taxon>
        <taxon>Entomoplasmatales</taxon>
        <taxon>Spiroplasmataceae</taxon>
        <taxon>Spiroplasma</taxon>
    </lineage>
</organism>
<proteinExistence type="predicted"/>
<dbReference type="NCBIfam" id="NF038029">
    <property type="entry name" value="LP_plasma"/>
    <property type="match status" value="1"/>
</dbReference>
<keyword evidence="2" id="KW-1185">Reference proteome</keyword>
<protein>
    <recommendedName>
        <fullName evidence="3">Lipoprotein</fullName>
    </recommendedName>
</protein>
<dbReference type="InterPro" id="IPR054816">
    <property type="entry name" value="Lipoprotein_mollicutes-type_CS"/>
</dbReference>